<evidence type="ECO:0000256" key="1">
    <source>
        <dbReference type="ARBA" id="ARBA00004370"/>
    </source>
</evidence>
<dbReference type="STRING" id="177413.SAMN05660859_0484"/>
<keyword evidence="3 5" id="KW-1133">Transmembrane helix</keyword>
<protein>
    <submittedName>
        <fullName evidence="6">Uncharacterized conserved protein, MAPEG superfamily</fullName>
    </submittedName>
</protein>
<keyword evidence="4 5" id="KW-0472">Membrane</keyword>
<dbReference type="PANTHER" id="PTHR35371">
    <property type="entry name" value="INNER MEMBRANE PROTEIN"/>
    <property type="match status" value="1"/>
</dbReference>
<organism evidence="6 7">
    <name type="scientific">Ancylobacter rudongensis</name>
    <dbReference type="NCBI Taxonomy" id="177413"/>
    <lineage>
        <taxon>Bacteria</taxon>
        <taxon>Pseudomonadati</taxon>
        <taxon>Pseudomonadota</taxon>
        <taxon>Alphaproteobacteria</taxon>
        <taxon>Hyphomicrobiales</taxon>
        <taxon>Xanthobacteraceae</taxon>
        <taxon>Ancylobacter</taxon>
    </lineage>
</organism>
<evidence type="ECO:0000256" key="5">
    <source>
        <dbReference type="SAM" id="Phobius"/>
    </source>
</evidence>
<name>A0A1G4PD56_9HYPH</name>
<comment type="subcellular location">
    <subcellularLocation>
        <location evidence="1">Membrane</location>
    </subcellularLocation>
</comment>
<reference evidence="7" key="1">
    <citation type="submission" date="2016-10" db="EMBL/GenBank/DDBJ databases">
        <authorList>
            <person name="Varghese N."/>
            <person name="Submissions S."/>
        </authorList>
    </citation>
    <scope>NUCLEOTIDE SEQUENCE [LARGE SCALE GENOMIC DNA]</scope>
    <source>
        <strain evidence="7">CGMCC 1.1761</strain>
    </source>
</reference>
<dbReference type="EMBL" id="FMTP01000001">
    <property type="protein sequence ID" value="SCW30242.1"/>
    <property type="molecule type" value="Genomic_DNA"/>
</dbReference>
<dbReference type="InterPro" id="IPR023352">
    <property type="entry name" value="MAPEG-like_dom_sf"/>
</dbReference>
<feature type="transmembrane region" description="Helical" evidence="5">
    <location>
        <begin position="111"/>
        <end position="130"/>
    </location>
</feature>
<dbReference type="Proteomes" id="UP000198889">
    <property type="component" value="Unassembled WGS sequence"/>
</dbReference>
<feature type="transmembrane region" description="Helical" evidence="5">
    <location>
        <begin position="83"/>
        <end position="104"/>
    </location>
</feature>
<dbReference type="GO" id="GO:0016020">
    <property type="term" value="C:membrane"/>
    <property type="evidence" value="ECO:0007669"/>
    <property type="project" value="UniProtKB-SubCell"/>
</dbReference>
<feature type="transmembrane region" description="Helical" evidence="5">
    <location>
        <begin position="60"/>
        <end position="77"/>
    </location>
</feature>
<accession>A0A1G4PD56</accession>
<dbReference type="RefSeq" id="WP_091435807.1">
    <property type="nucleotide sequence ID" value="NZ_FMTP01000001.1"/>
</dbReference>
<proteinExistence type="predicted"/>
<evidence type="ECO:0000313" key="7">
    <source>
        <dbReference type="Proteomes" id="UP000198889"/>
    </source>
</evidence>
<dbReference type="InterPro" id="IPR001129">
    <property type="entry name" value="Membr-assoc_MAPEG"/>
</dbReference>
<keyword evidence="7" id="KW-1185">Reference proteome</keyword>
<feature type="transmembrane region" description="Helical" evidence="5">
    <location>
        <begin position="6"/>
        <end position="25"/>
    </location>
</feature>
<gene>
    <name evidence="6" type="ORF">SAMN05660859_0484</name>
</gene>
<keyword evidence="2 5" id="KW-0812">Transmembrane</keyword>
<sequence>MTIELTLLAWTLVLALVQVLLPAMWRNRETGIDYNTGPRDEPGPPVGIVTGRLQRAQANLFETLPVFAAVVLIAHIAGREGALTLWGAGLYLAARIVYVPLYAMGVPYLRSLAWSVSLLGLVLILFAVLAPA</sequence>
<dbReference type="AlphaFoldDB" id="A0A1G4PD56"/>
<evidence type="ECO:0000313" key="6">
    <source>
        <dbReference type="EMBL" id="SCW30242.1"/>
    </source>
</evidence>
<evidence type="ECO:0000256" key="3">
    <source>
        <dbReference type="ARBA" id="ARBA00022989"/>
    </source>
</evidence>
<dbReference type="Pfam" id="PF01124">
    <property type="entry name" value="MAPEG"/>
    <property type="match status" value="1"/>
</dbReference>
<evidence type="ECO:0000256" key="2">
    <source>
        <dbReference type="ARBA" id="ARBA00022692"/>
    </source>
</evidence>
<evidence type="ECO:0000256" key="4">
    <source>
        <dbReference type="ARBA" id="ARBA00023136"/>
    </source>
</evidence>
<dbReference type="PANTHER" id="PTHR35371:SF1">
    <property type="entry name" value="BLR7753 PROTEIN"/>
    <property type="match status" value="1"/>
</dbReference>
<dbReference type="SUPFAM" id="SSF161084">
    <property type="entry name" value="MAPEG domain-like"/>
    <property type="match status" value="1"/>
</dbReference>
<dbReference type="Gene3D" id="1.20.120.550">
    <property type="entry name" value="Membrane associated eicosanoid/glutathione metabolism-like domain"/>
    <property type="match status" value="1"/>
</dbReference>